<dbReference type="GO" id="GO:0016779">
    <property type="term" value="F:nucleotidyltransferase activity"/>
    <property type="evidence" value="ECO:0007669"/>
    <property type="project" value="UniProtKB-KW"/>
</dbReference>
<keyword evidence="1" id="KW-0808">Transferase</keyword>
<feature type="region of interest" description="Disordered" evidence="7">
    <location>
        <begin position="214"/>
        <end position="256"/>
    </location>
</feature>
<dbReference type="FunFam" id="3.30.420.10:FF:000032">
    <property type="entry name" value="Retrovirus-related Pol polyprotein from transposon 297-like Protein"/>
    <property type="match status" value="1"/>
</dbReference>
<dbReference type="InterPro" id="IPR021109">
    <property type="entry name" value="Peptidase_aspartic_dom_sf"/>
</dbReference>
<keyword evidence="2" id="KW-0548">Nucleotidyltransferase</keyword>
<dbReference type="InterPro" id="IPR050951">
    <property type="entry name" value="Retrovirus_Pol_polyprotein"/>
</dbReference>
<reference evidence="9" key="1">
    <citation type="submission" date="2006-05" db="EMBL/GenBank/DDBJ databases">
        <title>Cloning and characterization of non-RGAs based on NBS domain.</title>
        <authorList>
            <person name="Zhang Z.Y."/>
            <person name="Zhang Q."/>
        </authorList>
    </citation>
    <scope>NUCLEOTIDE SEQUENCE</scope>
</reference>
<evidence type="ECO:0000313" key="9">
    <source>
        <dbReference type="EMBL" id="ABG37668.1"/>
    </source>
</evidence>
<dbReference type="InterPro" id="IPR043128">
    <property type="entry name" value="Rev_trsase/Diguanyl_cyclase"/>
</dbReference>
<protein>
    <submittedName>
        <fullName evidence="9">Gag protein</fullName>
    </submittedName>
</protein>
<feature type="compositionally biased region" description="Basic and acidic residues" evidence="7">
    <location>
        <begin position="226"/>
        <end position="242"/>
    </location>
</feature>
<dbReference type="CDD" id="cd01647">
    <property type="entry name" value="RT_LTR"/>
    <property type="match status" value="2"/>
</dbReference>
<accession>Q0ZCC0</accession>
<dbReference type="InterPro" id="IPR036397">
    <property type="entry name" value="RNaseH_sf"/>
</dbReference>
<keyword evidence="6" id="KW-0175">Coiled coil</keyword>
<evidence type="ECO:0000256" key="5">
    <source>
        <dbReference type="ARBA" id="ARBA00023268"/>
    </source>
</evidence>
<evidence type="ECO:0000256" key="7">
    <source>
        <dbReference type="SAM" id="MobiDB-lite"/>
    </source>
</evidence>
<evidence type="ECO:0000259" key="8">
    <source>
        <dbReference type="PROSITE" id="PS50994"/>
    </source>
</evidence>
<feature type="region of interest" description="Disordered" evidence="7">
    <location>
        <begin position="167"/>
        <end position="193"/>
    </location>
</feature>
<dbReference type="InterPro" id="IPR041577">
    <property type="entry name" value="RT_RNaseH_2"/>
</dbReference>
<dbReference type="SUPFAM" id="SSF56672">
    <property type="entry name" value="DNA/RNA polymerases"/>
    <property type="match status" value="2"/>
</dbReference>
<keyword evidence="4" id="KW-0378">Hydrolase</keyword>
<feature type="domain" description="Integrase catalytic" evidence="8">
    <location>
        <begin position="691"/>
        <end position="863"/>
    </location>
</feature>
<dbReference type="GO" id="GO:0015074">
    <property type="term" value="P:DNA integration"/>
    <property type="evidence" value="ECO:0007669"/>
    <property type="project" value="InterPro"/>
</dbReference>
<evidence type="ECO:0000256" key="3">
    <source>
        <dbReference type="ARBA" id="ARBA00022722"/>
    </source>
</evidence>
<evidence type="ECO:0000256" key="4">
    <source>
        <dbReference type="ARBA" id="ARBA00022759"/>
    </source>
</evidence>
<feature type="compositionally biased region" description="Polar residues" evidence="7">
    <location>
        <begin position="173"/>
        <end position="193"/>
    </location>
</feature>
<dbReference type="GO" id="GO:0003676">
    <property type="term" value="F:nucleic acid binding"/>
    <property type="evidence" value="ECO:0007669"/>
    <property type="project" value="InterPro"/>
</dbReference>
<organism evidence="9">
    <name type="scientific">Populus trichocarpa</name>
    <name type="common">Western balsam poplar</name>
    <name type="synonym">Populus balsamifera subsp. trichocarpa</name>
    <dbReference type="NCBI Taxonomy" id="3694"/>
    <lineage>
        <taxon>Eukaryota</taxon>
        <taxon>Viridiplantae</taxon>
        <taxon>Streptophyta</taxon>
        <taxon>Embryophyta</taxon>
        <taxon>Tracheophyta</taxon>
        <taxon>Spermatophyta</taxon>
        <taxon>Magnoliopsida</taxon>
        <taxon>eudicotyledons</taxon>
        <taxon>Gunneridae</taxon>
        <taxon>Pentapetalae</taxon>
        <taxon>rosids</taxon>
        <taxon>fabids</taxon>
        <taxon>Malpighiales</taxon>
        <taxon>Salicaceae</taxon>
        <taxon>Saliceae</taxon>
        <taxon>Populus</taxon>
    </lineage>
</organism>
<keyword evidence="4" id="KW-0255">Endonuclease</keyword>
<dbReference type="Gene3D" id="3.10.10.10">
    <property type="entry name" value="HIV Type 1 Reverse Transcriptase, subunit A, domain 1"/>
    <property type="match status" value="1"/>
</dbReference>
<dbReference type="InterPro" id="IPR000477">
    <property type="entry name" value="RT_dom"/>
</dbReference>
<dbReference type="Gene3D" id="3.30.70.270">
    <property type="match status" value="4"/>
</dbReference>
<dbReference type="SUPFAM" id="SSF53098">
    <property type="entry name" value="Ribonuclease H-like"/>
    <property type="match status" value="2"/>
</dbReference>
<dbReference type="EMBL" id="DQ536175">
    <property type="protein sequence ID" value="ABG37668.1"/>
    <property type="molecule type" value="mRNA"/>
</dbReference>
<dbReference type="InterPro" id="IPR001584">
    <property type="entry name" value="Integrase_cat-core"/>
</dbReference>
<dbReference type="Pfam" id="PF00665">
    <property type="entry name" value="rve"/>
    <property type="match status" value="2"/>
</dbReference>
<dbReference type="InterPro" id="IPR012337">
    <property type="entry name" value="RNaseH-like_sf"/>
</dbReference>
<dbReference type="Gene3D" id="3.30.420.10">
    <property type="entry name" value="Ribonuclease H-like superfamily/Ribonuclease H"/>
    <property type="match status" value="2"/>
</dbReference>
<dbReference type="PROSITE" id="PS50994">
    <property type="entry name" value="INTEGRASE"/>
    <property type="match status" value="2"/>
</dbReference>
<proteinExistence type="evidence at transcript level"/>
<evidence type="ECO:0000256" key="1">
    <source>
        <dbReference type="ARBA" id="ARBA00022679"/>
    </source>
</evidence>
<dbReference type="FunFam" id="3.30.70.270:FF:000020">
    <property type="entry name" value="Transposon Tf2-6 polyprotein-like Protein"/>
    <property type="match status" value="2"/>
</dbReference>
<keyword evidence="3" id="KW-0540">Nuclease</keyword>
<dbReference type="Gene3D" id="2.40.70.10">
    <property type="entry name" value="Acid Proteases"/>
    <property type="match status" value="1"/>
</dbReference>
<dbReference type="GO" id="GO:0004519">
    <property type="term" value="F:endonuclease activity"/>
    <property type="evidence" value="ECO:0007669"/>
    <property type="project" value="UniProtKB-KW"/>
</dbReference>
<feature type="domain" description="Integrase catalytic" evidence="8">
    <location>
        <begin position="946"/>
        <end position="1110"/>
    </location>
</feature>
<evidence type="ECO:0000256" key="2">
    <source>
        <dbReference type="ARBA" id="ARBA00022695"/>
    </source>
</evidence>
<dbReference type="PANTHER" id="PTHR37984">
    <property type="entry name" value="PROTEIN CBG26694"/>
    <property type="match status" value="1"/>
</dbReference>
<dbReference type="InterPro" id="IPR043502">
    <property type="entry name" value="DNA/RNA_pol_sf"/>
</dbReference>
<dbReference type="CDD" id="cd09274">
    <property type="entry name" value="RNase_HI_RT_Ty3"/>
    <property type="match status" value="1"/>
</dbReference>
<dbReference type="Pfam" id="PF17919">
    <property type="entry name" value="RT_RNaseH_2"/>
    <property type="match status" value="2"/>
</dbReference>
<feature type="coiled-coil region" evidence="6">
    <location>
        <begin position="10"/>
        <end position="37"/>
    </location>
</feature>
<sequence>MEDEERAHRYAHFQEELESLKASVARLTSLLEQTLRNVFGEGPCNRPAIFVQTPTMAQPEETMSEHGQEPPHNPTFVHSMPAAPAPAVIDPFANKSHKTKSSDGIDQNKMAALEARIRAIEGVDLNLEETLHAFIEKQETINTQLAQSMTNFKDALAKFTSALSFQEKGKFPSQPQQNPKGQYNANASSSGNQHMDQVKSVITLRSGKVIEKPTLEPCEKDDESISEGKEGVESKHCKEKTDSPPALPFPHAMSKQRKVNHNSEILETFKQVRINIPLLDAIKQVPSYAKFLKDLCTVKRKLNVKKKAFLAEQVSAILQNNNALKYKDPGCPTISCFIGEHKIERALLDLGASVNLLPYSVFQSLNLENMAEEDNQSLHNENNENNRVRTLRDHMNPARTSETFYQCWDRYRDLLNTCPHHGFETWRLVSQFYEGLAPKDRQIVELMCNGTFKDKDPNEAMEYLDLLAENAQNWDTTGIYEAPSKTQPHTSSGGRPFLATSNALINCRNGLMKLSFGNMTLEMNIFNICKQPGDDNDLQEVDFIEKLVHDQFQTTSSETEIDEPDELQMVYFQEEANACNWRPQIEELPPQSIESIPSSVQPPKPDLKPLPFNLKYSFLGENETFPVIISSKLNAHQEGETFYQCWDRYRDLLNTCPHHGFETWRLVSQFYEGLAPKDRQIVELMCNGTFKDKDPNEAMEYLDLLAENAQNWGTTGIYEAPSKTQPHTSSGVDYVSKWIEAIPSRTNDHKTVIKFLKENILSRFGIPRAMISDGGTHFCNKPFESLMKKYGITHKVATPYHPQTSGQKDSKARLVRWILLLQEFDITIKDKKGTENVVADHLSRLTTDSRSDITPIDDYFPDESLFSVSTMPWFANIVNFLVSEQLPAHWSTQDKRKFLNEVKNFYWDDPYLFKYCPDQIFRRCIPDNETCENCQKLGSISKLHMMPLNPILVIEIFECWGIDFMGPFPPSFGFLYILVAVDYVSKWIEAIPSRTNDHKTVIKFLKENILSRFGIPRAMISDGGTHFCNKPFESLMKKYGITHKVATPYHPQTSGQVELANREIKQILEKTVNPNRKDWSLRLNDALWAYRTAYKTSLGMSPYRLVYGKPCHLPVEIEHKAYWAIKAFNSNIDDASQLRKLQINELEEIRNDAYDNSRIHKARIKEFHDKKIMRKTFNVDGYSGYNQIEIALEDQEKTTFTCPFGTFAYRRMPFGLCNAPATFQRCMLSIFSDMVERFLEIFMDDFSVFGDSFDDCLTNLEKVLNRCEEKNLILNWKKCHFMVTNGIVLGHIVSSKRIEVDKSKIELIANLPTPKSVKDVRSFLGHAGFYRRFIKDFSVISKPLCNLLTKENVFEWTEQCEKAFVKLKSLLTSAPVIQPPDWSLPFEIMCDASDYVVGAVLGQRKDKKPYVIYYANGYSGYNQIEIALEDQEKTTFTCPFGTFAYRRMPFGLCNAPATFQRCMLSIFSDMVERFLEIFMDDFSVFGDSFDDCLTNLEKVLNRCEEKNLILNWKKCHFMVTNGIVLGHIVSSKRIEVDKSKIELIANLPTPKSVKDVRSFLGHAGFYRRFIKDFSVISKPLCNLLTKENVFEWTEQCEKAFVKLKSLLTSAPVIQPPDWSLPFEIMCDASDYVVGAVLGQRKDKKPYVIYYASKTLNSAQKNYTTTEKELLAVVFACDKFRSYLVGSPVVVFSDHAALKYLLSKKDSKARLAPYYEHAMGGSTQQFPDVVVVAERIEQGVKSGRIPVPTEKIGFEDLTCEYHVGAAGHNIHTYSAFKKRLMHLIKAGWITFEGTPKVSLNPLPNHASGSGSVNALETKYTGNLKALMERPRAKAYVTCPIKSFLIKGKQSGLAGFAFPCETSHYSCKQNECFENWFFETLKLKLELF</sequence>
<keyword evidence="5" id="KW-0511">Multifunctional enzyme</keyword>
<name>Q0ZCC0_POPTR</name>
<dbReference type="Pfam" id="PF00078">
    <property type="entry name" value="RVT_1"/>
    <property type="match status" value="2"/>
</dbReference>
<dbReference type="PANTHER" id="PTHR37984:SF5">
    <property type="entry name" value="PROTEIN NYNRIN-LIKE"/>
    <property type="match status" value="1"/>
</dbReference>
<evidence type="ECO:0000256" key="6">
    <source>
        <dbReference type="SAM" id="Coils"/>
    </source>
</evidence>